<keyword evidence="5" id="KW-0997">Cell inner membrane</keyword>
<dbReference type="InterPro" id="IPR006260">
    <property type="entry name" value="TonB/TolA_C"/>
</dbReference>
<feature type="domain" description="TonB C-terminal" evidence="11">
    <location>
        <begin position="125"/>
        <end position="218"/>
    </location>
</feature>
<dbReference type="Proteomes" id="UP000515873">
    <property type="component" value="Chromosome"/>
</dbReference>
<dbReference type="GO" id="GO:0031992">
    <property type="term" value="F:energy transducer activity"/>
    <property type="evidence" value="ECO:0007669"/>
    <property type="project" value="TreeGrafter"/>
</dbReference>
<dbReference type="Gene3D" id="3.30.1150.10">
    <property type="match status" value="1"/>
</dbReference>
<protein>
    <submittedName>
        <fullName evidence="12">Energy transducer TonB</fullName>
    </submittedName>
</protein>
<dbReference type="Pfam" id="PF03544">
    <property type="entry name" value="TonB_C"/>
    <property type="match status" value="1"/>
</dbReference>
<dbReference type="GO" id="GO:0015031">
    <property type="term" value="P:protein transport"/>
    <property type="evidence" value="ECO:0007669"/>
    <property type="project" value="UniProtKB-KW"/>
</dbReference>
<keyword evidence="4" id="KW-1003">Cell membrane</keyword>
<keyword evidence="3" id="KW-0813">Transport</keyword>
<keyword evidence="8" id="KW-1133">Transmembrane helix</keyword>
<dbReference type="PANTHER" id="PTHR33446">
    <property type="entry name" value="PROTEIN TONB-RELATED"/>
    <property type="match status" value="1"/>
</dbReference>
<keyword evidence="13" id="KW-1185">Reference proteome</keyword>
<dbReference type="EMBL" id="CP060412">
    <property type="protein sequence ID" value="QNK02817.1"/>
    <property type="molecule type" value="Genomic_DNA"/>
</dbReference>
<accession>A0A7G8Q7Q9</accession>
<dbReference type="InterPro" id="IPR037682">
    <property type="entry name" value="TonB_C"/>
</dbReference>
<dbReference type="AlphaFoldDB" id="A0A7G8Q7Q9"/>
<dbReference type="GO" id="GO:0098797">
    <property type="term" value="C:plasma membrane protein complex"/>
    <property type="evidence" value="ECO:0007669"/>
    <property type="project" value="TreeGrafter"/>
</dbReference>
<evidence type="ECO:0000256" key="9">
    <source>
        <dbReference type="ARBA" id="ARBA00023136"/>
    </source>
</evidence>
<evidence type="ECO:0000256" key="6">
    <source>
        <dbReference type="ARBA" id="ARBA00022692"/>
    </source>
</evidence>
<dbReference type="KEGG" id="dtl:H8F01_06760"/>
<evidence type="ECO:0000256" key="8">
    <source>
        <dbReference type="ARBA" id="ARBA00022989"/>
    </source>
</evidence>
<evidence type="ECO:0000256" key="10">
    <source>
        <dbReference type="SAM" id="MobiDB-lite"/>
    </source>
</evidence>
<evidence type="ECO:0000259" key="11">
    <source>
        <dbReference type="PROSITE" id="PS52015"/>
    </source>
</evidence>
<feature type="compositionally biased region" description="Pro residues" evidence="10">
    <location>
        <begin position="67"/>
        <end position="82"/>
    </location>
</feature>
<feature type="region of interest" description="Disordered" evidence="10">
    <location>
        <begin position="67"/>
        <end position="122"/>
    </location>
</feature>
<evidence type="ECO:0000256" key="4">
    <source>
        <dbReference type="ARBA" id="ARBA00022475"/>
    </source>
</evidence>
<dbReference type="PANTHER" id="PTHR33446:SF2">
    <property type="entry name" value="PROTEIN TONB"/>
    <property type="match status" value="1"/>
</dbReference>
<organism evidence="12 13">
    <name type="scientific">Dyella telluris</name>
    <dbReference type="NCBI Taxonomy" id="2763498"/>
    <lineage>
        <taxon>Bacteria</taxon>
        <taxon>Pseudomonadati</taxon>
        <taxon>Pseudomonadota</taxon>
        <taxon>Gammaproteobacteria</taxon>
        <taxon>Lysobacterales</taxon>
        <taxon>Rhodanobacteraceae</taxon>
        <taxon>Dyella</taxon>
    </lineage>
</organism>
<proteinExistence type="inferred from homology"/>
<name>A0A7G8Q7Q9_9GAMM</name>
<dbReference type="PROSITE" id="PS52015">
    <property type="entry name" value="TONB_CTD"/>
    <property type="match status" value="1"/>
</dbReference>
<feature type="compositionally biased region" description="Pro residues" evidence="10">
    <location>
        <begin position="108"/>
        <end position="117"/>
    </location>
</feature>
<keyword evidence="6" id="KW-0812">Transmembrane</keyword>
<keyword evidence="9" id="KW-0472">Membrane</keyword>
<dbReference type="NCBIfam" id="TIGR01352">
    <property type="entry name" value="tonB_Cterm"/>
    <property type="match status" value="1"/>
</dbReference>
<dbReference type="GO" id="GO:0055085">
    <property type="term" value="P:transmembrane transport"/>
    <property type="evidence" value="ECO:0007669"/>
    <property type="project" value="InterPro"/>
</dbReference>
<evidence type="ECO:0000256" key="3">
    <source>
        <dbReference type="ARBA" id="ARBA00022448"/>
    </source>
</evidence>
<evidence type="ECO:0000256" key="7">
    <source>
        <dbReference type="ARBA" id="ARBA00022927"/>
    </source>
</evidence>
<evidence type="ECO:0000313" key="13">
    <source>
        <dbReference type="Proteomes" id="UP000515873"/>
    </source>
</evidence>
<evidence type="ECO:0000256" key="5">
    <source>
        <dbReference type="ARBA" id="ARBA00022519"/>
    </source>
</evidence>
<dbReference type="SUPFAM" id="SSF74653">
    <property type="entry name" value="TolA/TonB C-terminal domain"/>
    <property type="match status" value="1"/>
</dbReference>
<evidence type="ECO:0000313" key="12">
    <source>
        <dbReference type="EMBL" id="QNK02817.1"/>
    </source>
</evidence>
<comment type="subcellular location">
    <subcellularLocation>
        <location evidence="1">Cell inner membrane</location>
        <topology evidence="1">Single-pass membrane protein</topology>
        <orientation evidence="1">Periplasmic side</orientation>
    </subcellularLocation>
</comment>
<gene>
    <name evidence="12" type="ORF">H8F01_06760</name>
</gene>
<keyword evidence="7" id="KW-0653">Protein transport</keyword>
<reference evidence="12 13" key="1">
    <citation type="submission" date="2020-08" db="EMBL/GenBank/DDBJ databases">
        <title>Dyella sp. G9 isolated from forest soil.</title>
        <authorList>
            <person name="Fu J."/>
            <person name="Qiu L."/>
        </authorList>
    </citation>
    <scope>NUCLEOTIDE SEQUENCE [LARGE SCALE GENOMIC DNA]</scope>
    <source>
        <strain evidence="12 13">G9</strain>
    </source>
</reference>
<sequence>MSSASLAVPRHAHPDSVRIAALSAAIALNLAALAVLMRPMAPALVEQVQRVSAIPISWITPKKEVPPPPIIDLKKPPQPKTPPHTQAVPRPEPVPAPVLTTSDDGTVPAPPATPTLAPPNVDTSAPVEATLAYRATPLKYPPQALHSRLQGQVILKVLVDESGVPQEVTIEQSSGSSLLDRSARDQVLKGWKFEPAMVNGHAVRAWARVPVTFNLNEL</sequence>
<evidence type="ECO:0000256" key="2">
    <source>
        <dbReference type="ARBA" id="ARBA00006555"/>
    </source>
</evidence>
<evidence type="ECO:0000256" key="1">
    <source>
        <dbReference type="ARBA" id="ARBA00004383"/>
    </source>
</evidence>
<dbReference type="InterPro" id="IPR051045">
    <property type="entry name" value="TonB-dependent_transducer"/>
</dbReference>
<comment type="similarity">
    <text evidence="2">Belongs to the TonB family.</text>
</comment>
<dbReference type="RefSeq" id="WP_187058247.1">
    <property type="nucleotide sequence ID" value="NZ_CP060412.1"/>
</dbReference>